<proteinExistence type="predicted"/>
<dbReference type="EMBL" id="WRXO01000002">
    <property type="protein sequence ID" value="MVT41068.1"/>
    <property type="molecule type" value="Genomic_DNA"/>
</dbReference>
<dbReference type="InterPro" id="IPR001853">
    <property type="entry name" value="DSBA-like_thioredoxin_dom"/>
</dbReference>
<evidence type="ECO:0000313" key="2">
    <source>
        <dbReference type="EMBL" id="MVT41068.1"/>
    </source>
</evidence>
<keyword evidence="3" id="KW-1185">Reference proteome</keyword>
<protein>
    <submittedName>
        <fullName evidence="2">DsbA family protein</fullName>
    </submittedName>
</protein>
<feature type="domain" description="DSBA-like thioredoxin" evidence="1">
    <location>
        <begin position="7"/>
        <end position="201"/>
    </location>
</feature>
<organism evidence="2 3">
    <name type="scientific">Chitinophaga oryziterrae</name>
    <dbReference type="NCBI Taxonomy" id="1031224"/>
    <lineage>
        <taxon>Bacteria</taxon>
        <taxon>Pseudomonadati</taxon>
        <taxon>Bacteroidota</taxon>
        <taxon>Chitinophagia</taxon>
        <taxon>Chitinophagales</taxon>
        <taxon>Chitinophagaceae</taxon>
        <taxon>Chitinophaga</taxon>
    </lineage>
</organism>
<evidence type="ECO:0000259" key="1">
    <source>
        <dbReference type="Pfam" id="PF01323"/>
    </source>
</evidence>
<dbReference type="GO" id="GO:0016491">
    <property type="term" value="F:oxidoreductase activity"/>
    <property type="evidence" value="ECO:0007669"/>
    <property type="project" value="InterPro"/>
</dbReference>
<gene>
    <name evidence="2" type="ORF">GO495_10785</name>
</gene>
<dbReference type="CDD" id="cd03025">
    <property type="entry name" value="DsbA_FrnE_like"/>
    <property type="match status" value="1"/>
</dbReference>
<dbReference type="Pfam" id="PF01323">
    <property type="entry name" value="DSBA"/>
    <property type="match status" value="1"/>
</dbReference>
<sequence length="209" mass="23913">MKLIYIYDAICGWCYGFTPVIQQLQAQFGAEMELEILSGGMMLSANHRPASAMYTYIQDAHKRVEATTGIKFGPAFLDEYLQTDDIMDSEKPAVALTVFKQYQPENAISFAHDMQLALNYYGKSLNDDQTYTELLEKYKIPAGEFLSKMQEDENKYATHQEFNMVQQWGITGFPAAILDNGEQLYLIARGFTPLERIQETIKEIIKDEE</sequence>
<dbReference type="RefSeq" id="WP_157299684.1">
    <property type="nucleotide sequence ID" value="NZ_BAAAZB010000010.1"/>
</dbReference>
<comment type="caution">
    <text evidence="2">The sequence shown here is derived from an EMBL/GenBank/DDBJ whole genome shotgun (WGS) entry which is preliminary data.</text>
</comment>
<dbReference type="OrthoDB" id="9813770at2"/>
<dbReference type="InterPro" id="IPR036249">
    <property type="entry name" value="Thioredoxin-like_sf"/>
</dbReference>
<evidence type="ECO:0000313" key="3">
    <source>
        <dbReference type="Proteomes" id="UP000468388"/>
    </source>
</evidence>
<dbReference type="Proteomes" id="UP000468388">
    <property type="component" value="Unassembled WGS sequence"/>
</dbReference>
<dbReference type="Gene3D" id="1.10.472.60">
    <property type="entry name" value="putative protein disulfide isomerase domain"/>
    <property type="match status" value="1"/>
</dbReference>
<dbReference type="AlphaFoldDB" id="A0A6N8J968"/>
<accession>A0A6N8J968</accession>
<reference evidence="2 3" key="1">
    <citation type="submission" date="2019-12" db="EMBL/GenBank/DDBJ databases">
        <title>The draft genomic sequence of strain Chitinophaga oryziterrae JCM 16595.</title>
        <authorList>
            <person name="Zhang X."/>
        </authorList>
    </citation>
    <scope>NUCLEOTIDE SEQUENCE [LARGE SCALE GENOMIC DNA]</scope>
    <source>
        <strain evidence="2 3">JCM 16595</strain>
    </source>
</reference>
<dbReference type="SUPFAM" id="SSF52833">
    <property type="entry name" value="Thioredoxin-like"/>
    <property type="match status" value="1"/>
</dbReference>
<dbReference type="Gene3D" id="3.40.30.10">
    <property type="entry name" value="Glutaredoxin"/>
    <property type="match status" value="1"/>
</dbReference>
<name>A0A6N8J968_9BACT</name>